<sequence>MLSMIILQGGEPPRIFSPSICQYMTSGLEKCTPTVEEVPNATVRASLEKLLQAENQDQLDKILEECEWRFEIHGLPPVIPLKHRNVFIDEVVQYYVLVQCKAMLDQLLLGLNYYQVLDMVRACNGIGSFLFQHQDSSKLTANLLRKIFKPEFSPQGSNRRSSQEIVFTKFLDFINCTQDGTLLEVLEENCPDLTEEEVKFIPTLTPHHLLMFSTGAAQVPVTGFDPEPSVKFVHDESKLIPSASTCSNTLYLYVNETTIQNPIHRYFLTAMMNGGIFSKI</sequence>
<evidence type="ECO:0000259" key="3">
    <source>
        <dbReference type="PROSITE" id="PS50237"/>
    </source>
</evidence>
<organism evidence="4 5">
    <name type="scientific">Desmophyllum pertusum</name>
    <dbReference type="NCBI Taxonomy" id="174260"/>
    <lineage>
        <taxon>Eukaryota</taxon>
        <taxon>Metazoa</taxon>
        <taxon>Cnidaria</taxon>
        <taxon>Anthozoa</taxon>
        <taxon>Hexacorallia</taxon>
        <taxon>Scleractinia</taxon>
        <taxon>Caryophylliina</taxon>
        <taxon>Caryophylliidae</taxon>
        <taxon>Desmophyllum</taxon>
    </lineage>
</organism>
<reference evidence="4" key="1">
    <citation type="submission" date="2023-01" db="EMBL/GenBank/DDBJ databases">
        <title>Genome assembly of the deep-sea coral Lophelia pertusa.</title>
        <authorList>
            <person name="Herrera S."/>
            <person name="Cordes E."/>
        </authorList>
    </citation>
    <scope>NUCLEOTIDE SEQUENCE</scope>
    <source>
        <strain evidence="4">USNM1676648</strain>
        <tissue evidence="4">Polyp</tissue>
    </source>
</reference>
<dbReference type="GO" id="GO:0004842">
    <property type="term" value="F:ubiquitin-protein transferase activity"/>
    <property type="evidence" value="ECO:0007669"/>
    <property type="project" value="InterPro"/>
</dbReference>
<evidence type="ECO:0000256" key="2">
    <source>
        <dbReference type="PROSITE-ProRule" id="PRU00104"/>
    </source>
</evidence>
<keyword evidence="5" id="KW-1185">Reference proteome</keyword>
<feature type="domain" description="HECT" evidence="3">
    <location>
        <begin position="209"/>
        <end position="252"/>
    </location>
</feature>
<accession>A0A9W9Z089</accession>
<comment type="caution">
    <text evidence="4">The sequence shown here is derived from an EMBL/GenBank/DDBJ whole genome shotgun (WGS) entry which is preliminary data.</text>
</comment>
<proteinExistence type="predicted"/>
<dbReference type="InterPro" id="IPR000569">
    <property type="entry name" value="HECT_dom"/>
</dbReference>
<feature type="active site" description="Glycyl thioester intermediate" evidence="2">
    <location>
        <position position="246"/>
    </location>
</feature>
<gene>
    <name evidence="4" type="ORF">OS493_022042</name>
</gene>
<dbReference type="PROSITE" id="PS50237">
    <property type="entry name" value="HECT"/>
    <property type="match status" value="1"/>
</dbReference>
<keyword evidence="1 2" id="KW-0833">Ubl conjugation pathway</keyword>
<dbReference type="EMBL" id="MU826840">
    <property type="protein sequence ID" value="KAJ7371944.1"/>
    <property type="molecule type" value="Genomic_DNA"/>
</dbReference>
<dbReference type="InterPro" id="IPR035983">
    <property type="entry name" value="Hect_E3_ubiquitin_ligase"/>
</dbReference>
<dbReference type="SUPFAM" id="SSF56204">
    <property type="entry name" value="Hect, E3 ligase catalytic domain"/>
    <property type="match status" value="1"/>
</dbReference>
<dbReference type="OrthoDB" id="5986698at2759"/>
<evidence type="ECO:0000313" key="5">
    <source>
        <dbReference type="Proteomes" id="UP001163046"/>
    </source>
</evidence>
<evidence type="ECO:0000313" key="4">
    <source>
        <dbReference type="EMBL" id="KAJ7371944.1"/>
    </source>
</evidence>
<dbReference type="Proteomes" id="UP001163046">
    <property type="component" value="Unassembled WGS sequence"/>
</dbReference>
<dbReference type="Gene3D" id="3.30.2410.10">
    <property type="entry name" value="Hect, E3 ligase catalytic domain"/>
    <property type="match status" value="1"/>
</dbReference>
<dbReference type="Pfam" id="PF00632">
    <property type="entry name" value="HECT"/>
    <property type="match status" value="1"/>
</dbReference>
<name>A0A9W9Z089_9CNID</name>
<evidence type="ECO:0000256" key="1">
    <source>
        <dbReference type="ARBA" id="ARBA00022786"/>
    </source>
</evidence>
<dbReference type="AlphaFoldDB" id="A0A9W9Z089"/>
<protein>
    <recommendedName>
        <fullName evidence="3">HECT domain-containing protein</fullName>
    </recommendedName>
</protein>